<gene>
    <name evidence="1" type="ORF">EJF14_50682</name>
</gene>
<proteinExistence type="predicted"/>
<organism evidence="1 2">
    <name type="scientific">Clavispora lusitaniae</name>
    <name type="common">Candida lusitaniae</name>
    <dbReference type="NCBI Taxonomy" id="36911"/>
    <lineage>
        <taxon>Eukaryota</taxon>
        <taxon>Fungi</taxon>
        <taxon>Dikarya</taxon>
        <taxon>Ascomycota</taxon>
        <taxon>Saccharomycotina</taxon>
        <taxon>Pichiomycetes</taxon>
        <taxon>Metschnikowiaceae</taxon>
        <taxon>Clavispora</taxon>
    </lineage>
</organism>
<name>A0ACD0WQ79_CLALS</name>
<reference evidence="2" key="1">
    <citation type="journal article" date="2019" name="MBio">
        <title>Comparative genomics for the elucidation of multidrug resistance (MDR) in Candida lusitaniae.</title>
        <authorList>
            <person name="Kannan A."/>
            <person name="Asner S.A."/>
            <person name="Trachsel E."/>
            <person name="Kelly S."/>
            <person name="Parker J."/>
            <person name="Sanglard D."/>
        </authorList>
    </citation>
    <scope>NUCLEOTIDE SEQUENCE [LARGE SCALE GENOMIC DNA]</scope>
    <source>
        <strain evidence="2">P1</strain>
    </source>
</reference>
<accession>A0ACD0WQ79</accession>
<dbReference type="EMBL" id="CP038488">
    <property type="protein sequence ID" value="QFZ29440.1"/>
    <property type="molecule type" value="Genomic_DNA"/>
</dbReference>
<keyword evidence="1" id="KW-0413">Isomerase</keyword>
<evidence type="ECO:0000313" key="2">
    <source>
        <dbReference type="Proteomes" id="UP000326582"/>
    </source>
</evidence>
<keyword evidence="2" id="KW-1185">Reference proteome</keyword>
<evidence type="ECO:0000313" key="1">
    <source>
        <dbReference type="EMBL" id="QFZ29440.1"/>
    </source>
</evidence>
<protein>
    <submittedName>
        <fullName evidence="1">Peptidyl-prolyl cis-trans isomerase B</fullName>
    </submittedName>
</protein>
<dbReference type="Proteomes" id="UP000326582">
    <property type="component" value="Chromosome 5"/>
</dbReference>
<sequence length="287" mass="31527">MSSIFVFVAILVCLYASYQCAPKINHALSQFAQLFLSFSMRWPIFWIFWALCASQAIPIGFSSSELSHLAGDPVATHKVVLHITKDKADVGSLVLALFGQTAPKTVENFVGLASMAPGYGYHGTIFHRVIKDFIIQGGDFERGDGTGGYSIFDKKSFADENFDLHHDKRGRLSMANAGKDTNGAQFFITTSESSAHLNGHHVVFGQLVGGFEVLDLLNTAPTGENDRPVSRWAIEDADIFVEPPAETGSLGSYRFFMGLCLVSSVCYAAVQWNHRRKKVVITGFRSM</sequence>